<reference evidence="3" key="1">
    <citation type="journal article" date="2016" name="Nat. Commun.">
        <title>Genome analysis of three Pneumocystis species reveals adaptation mechanisms to life exclusively in mammalian hosts.</title>
        <authorList>
            <person name="Ma L."/>
            <person name="Chen Z."/>
            <person name="Huang D.W."/>
            <person name="Kutty G."/>
            <person name="Ishihara M."/>
            <person name="Wang H."/>
            <person name="Abouelleil A."/>
            <person name="Bishop L."/>
            <person name="Davey E."/>
            <person name="Deng R."/>
            <person name="Deng X."/>
            <person name="Fan L."/>
            <person name="Fantoni G."/>
            <person name="Fitzgerald M."/>
            <person name="Gogineni E."/>
            <person name="Goldberg J.M."/>
            <person name="Handley G."/>
            <person name="Hu X."/>
            <person name="Huber C."/>
            <person name="Jiao X."/>
            <person name="Jones K."/>
            <person name="Levin J.Z."/>
            <person name="Liu Y."/>
            <person name="Macdonald P."/>
            <person name="Melnikov A."/>
            <person name="Raley C."/>
            <person name="Sassi M."/>
            <person name="Sherman B.T."/>
            <person name="Song X."/>
            <person name="Sykes S."/>
            <person name="Tran B."/>
            <person name="Walsh L."/>
            <person name="Xia Y."/>
            <person name="Yang J."/>
            <person name="Young S."/>
            <person name="Zeng Q."/>
            <person name="Zheng X."/>
            <person name="Stephens R."/>
            <person name="Nusbaum C."/>
            <person name="Birren B.W."/>
            <person name="Azadi P."/>
            <person name="Lempicki R.A."/>
            <person name="Cuomo C.A."/>
            <person name="Kovacs J.A."/>
        </authorList>
    </citation>
    <scope>NUCLEOTIDE SEQUENCE [LARGE SCALE GENOMIC DNA]</scope>
    <source>
        <strain evidence="3">RU7</strain>
    </source>
</reference>
<feature type="compositionally biased region" description="Polar residues" evidence="1">
    <location>
        <begin position="1"/>
        <end position="10"/>
    </location>
</feature>
<feature type="region of interest" description="Disordered" evidence="1">
    <location>
        <begin position="1"/>
        <end position="62"/>
    </location>
</feature>
<dbReference type="RefSeq" id="XP_018231239.1">
    <property type="nucleotide sequence ID" value="XM_018372299.1"/>
</dbReference>
<evidence type="ECO:0000256" key="1">
    <source>
        <dbReference type="SAM" id="MobiDB-lite"/>
    </source>
</evidence>
<keyword evidence="3" id="KW-1185">Reference proteome</keyword>
<name>A0A0W4ZW14_PNEJ7</name>
<dbReference type="AlphaFoldDB" id="A0A0W4ZW14"/>
<dbReference type="Pfam" id="PF15365">
    <property type="entry name" value="PNRC"/>
    <property type="match status" value="1"/>
</dbReference>
<evidence type="ECO:0000313" key="2">
    <source>
        <dbReference type="EMBL" id="KTW32547.1"/>
    </source>
</evidence>
<dbReference type="VEuPathDB" id="FungiDB:T551_00032"/>
<protein>
    <submittedName>
        <fullName evidence="2">Uncharacterized protein</fullName>
    </submittedName>
</protein>
<proteinExistence type="predicted"/>
<comment type="caution">
    <text evidence="2">The sequence shown here is derived from an EMBL/GenBank/DDBJ whole genome shotgun (WGS) entry which is preliminary data.</text>
</comment>
<dbReference type="GeneID" id="28938554"/>
<accession>A0A0W4ZW14</accession>
<organism evidence="2 3">
    <name type="scientific">Pneumocystis jirovecii (strain RU7)</name>
    <name type="common">Human pneumocystis pneumonia agent</name>
    <dbReference type="NCBI Taxonomy" id="1408657"/>
    <lineage>
        <taxon>Eukaryota</taxon>
        <taxon>Fungi</taxon>
        <taxon>Dikarya</taxon>
        <taxon>Ascomycota</taxon>
        <taxon>Taphrinomycotina</taxon>
        <taxon>Pneumocystomycetes</taxon>
        <taxon>Pneumocystaceae</taxon>
        <taxon>Pneumocystis</taxon>
    </lineage>
</organism>
<dbReference type="EMBL" id="LFWA01000001">
    <property type="protein sequence ID" value="KTW32547.1"/>
    <property type="molecule type" value="Genomic_DNA"/>
</dbReference>
<dbReference type="GO" id="GO:0016071">
    <property type="term" value="P:mRNA metabolic process"/>
    <property type="evidence" value="ECO:0007669"/>
    <property type="project" value="UniProtKB-ARBA"/>
</dbReference>
<sequence length="289" mass="32725">MRTQAQSFNTRKALKNESNERLTPSKKKDNANSRSLGVELPAGSVPHFDAKNDKMTPRKLSSTSCKQLDHYAGPTFHHSPAASNLPIPTFLSKVNDTPQHLSISHSEQPKLYNKQPAPRALSSSPMHKLFESPDSPIMSEIHSDILQHKKVAQNTSFYGDFTHLAHESHFSSPELVSQADIKEKKQRHIPLKHETTILSEIEVDKKKKTKQSVTLLTHSSDLVDTQQKLRNNDQKYFSKKKKNWSKYDLYIDDNISEKEDLKNKLLSLLLPSSSISNKSSTTNFPKSKT</sequence>
<evidence type="ECO:0000313" key="3">
    <source>
        <dbReference type="Proteomes" id="UP000053447"/>
    </source>
</evidence>
<dbReference type="OrthoDB" id="5386619at2759"/>
<gene>
    <name evidence="2" type="ORF">T551_00032</name>
</gene>
<dbReference type="InterPro" id="IPR028322">
    <property type="entry name" value="PNRC-like_rgn"/>
</dbReference>
<dbReference type="Proteomes" id="UP000053447">
    <property type="component" value="Unassembled WGS sequence"/>
</dbReference>
<feature type="region of interest" description="Disordered" evidence="1">
    <location>
        <begin position="98"/>
        <end position="134"/>
    </location>
</feature>